<organism evidence="5 6">
    <name type="scientific">Parnassius mnemosyne</name>
    <name type="common">clouded apollo</name>
    <dbReference type="NCBI Taxonomy" id="213953"/>
    <lineage>
        <taxon>Eukaryota</taxon>
        <taxon>Metazoa</taxon>
        <taxon>Ecdysozoa</taxon>
        <taxon>Arthropoda</taxon>
        <taxon>Hexapoda</taxon>
        <taxon>Insecta</taxon>
        <taxon>Pterygota</taxon>
        <taxon>Neoptera</taxon>
        <taxon>Endopterygota</taxon>
        <taxon>Lepidoptera</taxon>
        <taxon>Glossata</taxon>
        <taxon>Ditrysia</taxon>
        <taxon>Papilionoidea</taxon>
        <taxon>Papilionidae</taxon>
        <taxon>Parnassiinae</taxon>
        <taxon>Parnassini</taxon>
        <taxon>Parnassius</taxon>
        <taxon>Driopa</taxon>
    </lineage>
</organism>
<feature type="domain" description="Transposable element P transposase-like RNase H C-terminal" evidence="4">
    <location>
        <begin position="532"/>
        <end position="564"/>
    </location>
</feature>
<dbReference type="EMBL" id="CAVLGL010000013">
    <property type="protein sequence ID" value="CAK1580460.1"/>
    <property type="molecule type" value="Genomic_DNA"/>
</dbReference>
<gene>
    <name evidence="5" type="ORF">PARMNEM_LOCUS2254</name>
</gene>
<dbReference type="Pfam" id="PF21789">
    <property type="entry name" value="TNP-like_RNaseH_C"/>
    <property type="match status" value="1"/>
</dbReference>
<evidence type="ECO:0000313" key="5">
    <source>
        <dbReference type="EMBL" id="CAK1580460.1"/>
    </source>
</evidence>
<evidence type="ECO:0000259" key="4">
    <source>
        <dbReference type="Pfam" id="PF21789"/>
    </source>
</evidence>
<evidence type="ECO:0000259" key="3">
    <source>
        <dbReference type="Pfam" id="PF21788"/>
    </source>
</evidence>
<dbReference type="PANTHER" id="PTHR47577:SF2">
    <property type="entry name" value="THAP DOMAIN CONTAINING 9"/>
    <property type="match status" value="1"/>
</dbReference>
<name>A0AAV1KBJ8_9NEOP</name>
<dbReference type="Pfam" id="PF21788">
    <property type="entry name" value="TNP-like_GBD"/>
    <property type="match status" value="1"/>
</dbReference>
<dbReference type="PANTHER" id="PTHR47577">
    <property type="entry name" value="THAP DOMAIN-CONTAINING PROTEIN 6"/>
    <property type="match status" value="1"/>
</dbReference>
<evidence type="ECO:0008006" key="7">
    <source>
        <dbReference type="Google" id="ProtNLM"/>
    </source>
</evidence>
<dbReference type="Pfam" id="PF21787">
    <property type="entry name" value="TNP-like_RNaseH_N"/>
    <property type="match status" value="1"/>
</dbReference>
<feature type="domain" description="Transposable element P transposase-like RNase H" evidence="2">
    <location>
        <begin position="164"/>
        <end position="293"/>
    </location>
</feature>
<evidence type="ECO:0000259" key="2">
    <source>
        <dbReference type="Pfam" id="PF21787"/>
    </source>
</evidence>
<dbReference type="Pfam" id="PF12017">
    <property type="entry name" value="Tnp_P_element"/>
    <property type="match status" value="1"/>
</dbReference>
<feature type="domain" description="Transposable element P transposase-like GTP-binding insertion" evidence="3">
    <location>
        <begin position="329"/>
        <end position="443"/>
    </location>
</feature>
<evidence type="ECO:0000313" key="6">
    <source>
        <dbReference type="Proteomes" id="UP001314205"/>
    </source>
</evidence>
<evidence type="ECO:0000259" key="1">
    <source>
        <dbReference type="Pfam" id="PF12017"/>
    </source>
</evidence>
<dbReference type="InterPro" id="IPR048367">
    <property type="entry name" value="TNP-like_RNaseH_C"/>
</dbReference>
<sequence>MPEVMEIDPNHSISILEAKSTDLICSVEGTQLKNKAPKRIVTRRGANKLTTNCSCFIRKMRKLAIEHKVQKSFLQRLDAAKTLSCSQLFNKKFDKMSQQAQDFLLMQLKMANRKRKAMRYTTREKHLALTLMKESPKGYRLLQKIFNLPSKRTLNRLAENIIFNVGLNDNIFRVLKHRTQKWDTKKKLCSILFDEVALTPHLTYVESQDEIRGFKDFGFEKELRFCDHALVFMLKGVCSNWRQPICYYFCEGTTAAATVVKILKEVVTKVLESDLIPLAIVCDQGSTFRTAINIIKMETERKRILNEEYSDGTIEISGQQLSVVFDPPHLLKGLRNNFLTKDMLFKGKVATWKDIENVFDSDCQLGHTRMHKKLTEHHVYAAKMKKMKVSVAAQTLSATTSGMLKYTALFKTTTSGENVSETMATTGEAVEFIGKLFDSVNGSRGSTIRGKLRGPIKPNAHQIYNFWTESKQILKNIQFIDKSSKKACKNNKTYKVRVPSLNGWVTTIESFERLSKLLFEKYEIQYFYPRNVNQDPLENFFGRIRAINYRNVNPDANTFANAFKSLLMSNVMGPHSIYANCEDDKGDTVVDFLKLISSSDVNKSSSSTFDEDKENICSGPITMTQNISSCNQSLNAVNERLRVHSSAYTAGYMCRRVTKKFNCRRCSETYTQTKRDVFHTWIKQREYTLLKHKNLTYPSKKFLMLYRDISGLIHDYLNKYAFKKCVKRLLKMEIIKKFDVNWLGCTHHKTQVKEWFLNLMIRTHVHNWCNIINKILKGGVQEKLVRQMCAPQQIAFDKFKAHRLRGKNYKK</sequence>
<dbReference type="InterPro" id="IPR021896">
    <property type="entry name" value="THAP9-like_HTH"/>
</dbReference>
<protein>
    <recommendedName>
        <fullName evidence="7">Transposase</fullName>
    </recommendedName>
</protein>
<keyword evidence="6" id="KW-1185">Reference proteome</keyword>
<feature type="domain" description="THAP9-like helix-turn-helix" evidence="1">
    <location>
        <begin position="91"/>
        <end position="155"/>
    </location>
</feature>
<proteinExistence type="predicted"/>
<dbReference type="InterPro" id="IPR048365">
    <property type="entry name" value="TNP-like_RNaseH_N"/>
</dbReference>
<dbReference type="AlphaFoldDB" id="A0AAV1KBJ8"/>
<accession>A0AAV1KBJ8</accession>
<dbReference type="InterPro" id="IPR048366">
    <property type="entry name" value="TNP-like_GBD"/>
</dbReference>
<comment type="caution">
    <text evidence="5">The sequence shown here is derived from an EMBL/GenBank/DDBJ whole genome shotgun (WGS) entry which is preliminary data.</text>
</comment>
<reference evidence="5 6" key="1">
    <citation type="submission" date="2023-11" db="EMBL/GenBank/DDBJ databases">
        <authorList>
            <person name="Hedman E."/>
            <person name="Englund M."/>
            <person name="Stromberg M."/>
            <person name="Nyberg Akerstrom W."/>
            <person name="Nylinder S."/>
            <person name="Jareborg N."/>
            <person name="Kallberg Y."/>
            <person name="Kronander E."/>
        </authorList>
    </citation>
    <scope>NUCLEOTIDE SEQUENCE [LARGE SCALE GENOMIC DNA]</scope>
</reference>
<dbReference type="Proteomes" id="UP001314205">
    <property type="component" value="Unassembled WGS sequence"/>
</dbReference>